<comment type="caution">
    <text evidence="2">The sequence shown here is derived from an EMBL/GenBank/DDBJ whole genome shotgun (WGS) entry which is preliminary data.</text>
</comment>
<accession>A0A917IRB1</accession>
<dbReference type="Proteomes" id="UP000627292">
    <property type="component" value="Unassembled WGS sequence"/>
</dbReference>
<gene>
    <name evidence="2" type="ORF">GCM10011379_08130</name>
</gene>
<dbReference type="InterPro" id="IPR003673">
    <property type="entry name" value="CoA-Trfase_fam_III"/>
</dbReference>
<keyword evidence="1 2" id="KW-0808">Transferase</keyword>
<dbReference type="EMBL" id="BMIB01000001">
    <property type="protein sequence ID" value="GGH60363.1"/>
    <property type="molecule type" value="Genomic_DNA"/>
</dbReference>
<evidence type="ECO:0000313" key="3">
    <source>
        <dbReference type="Proteomes" id="UP000627292"/>
    </source>
</evidence>
<keyword evidence="3" id="KW-1185">Reference proteome</keyword>
<name>A0A917IRB1_9BACT</name>
<dbReference type="PANTHER" id="PTHR48207">
    <property type="entry name" value="SUCCINATE--HYDROXYMETHYLGLUTARATE COA-TRANSFERASE"/>
    <property type="match status" value="1"/>
</dbReference>
<dbReference type="Gene3D" id="3.30.1540.10">
    <property type="entry name" value="formyl-coa transferase, domain 3"/>
    <property type="match status" value="1"/>
</dbReference>
<dbReference type="InterPro" id="IPR023606">
    <property type="entry name" value="CoA-Trfase_III_dom_1_sf"/>
</dbReference>
<dbReference type="InterPro" id="IPR044855">
    <property type="entry name" value="CoA-Trfase_III_dom3_sf"/>
</dbReference>
<dbReference type="Gene3D" id="3.40.50.10540">
    <property type="entry name" value="Crotonobetainyl-coa:carnitine coa-transferase, domain 1"/>
    <property type="match status" value="1"/>
</dbReference>
<evidence type="ECO:0000313" key="2">
    <source>
        <dbReference type="EMBL" id="GGH60363.1"/>
    </source>
</evidence>
<evidence type="ECO:0000256" key="1">
    <source>
        <dbReference type="ARBA" id="ARBA00022679"/>
    </source>
</evidence>
<dbReference type="GO" id="GO:0008410">
    <property type="term" value="F:CoA-transferase activity"/>
    <property type="evidence" value="ECO:0007669"/>
    <property type="project" value="TreeGrafter"/>
</dbReference>
<dbReference type="RefSeq" id="WP_188950694.1">
    <property type="nucleotide sequence ID" value="NZ_BMIB01000001.1"/>
</dbReference>
<dbReference type="PANTHER" id="PTHR48207:SF4">
    <property type="entry name" value="BLL6097 PROTEIN"/>
    <property type="match status" value="1"/>
</dbReference>
<proteinExistence type="predicted"/>
<organism evidence="2 3">
    <name type="scientific">Filimonas zeae</name>
    <dbReference type="NCBI Taxonomy" id="1737353"/>
    <lineage>
        <taxon>Bacteria</taxon>
        <taxon>Pseudomonadati</taxon>
        <taxon>Bacteroidota</taxon>
        <taxon>Chitinophagia</taxon>
        <taxon>Chitinophagales</taxon>
        <taxon>Chitinophagaceae</taxon>
        <taxon>Filimonas</taxon>
    </lineage>
</organism>
<dbReference type="AlphaFoldDB" id="A0A917IRB1"/>
<protein>
    <submittedName>
        <fullName evidence="2">CoA transferase</fullName>
    </submittedName>
</protein>
<dbReference type="SUPFAM" id="SSF89796">
    <property type="entry name" value="CoA-transferase family III (CaiB/BaiF)"/>
    <property type="match status" value="1"/>
</dbReference>
<dbReference type="InterPro" id="IPR050483">
    <property type="entry name" value="CoA-transferase_III_domain"/>
</dbReference>
<reference evidence="2" key="2">
    <citation type="submission" date="2020-09" db="EMBL/GenBank/DDBJ databases">
        <authorList>
            <person name="Sun Q."/>
            <person name="Zhou Y."/>
        </authorList>
    </citation>
    <scope>NUCLEOTIDE SEQUENCE</scope>
    <source>
        <strain evidence="2">CGMCC 1.15290</strain>
    </source>
</reference>
<reference evidence="2" key="1">
    <citation type="journal article" date="2014" name="Int. J. Syst. Evol. Microbiol.">
        <title>Complete genome sequence of Corynebacterium casei LMG S-19264T (=DSM 44701T), isolated from a smear-ripened cheese.</title>
        <authorList>
            <consortium name="US DOE Joint Genome Institute (JGI-PGF)"/>
            <person name="Walter F."/>
            <person name="Albersmeier A."/>
            <person name="Kalinowski J."/>
            <person name="Ruckert C."/>
        </authorList>
    </citation>
    <scope>NUCLEOTIDE SEQUENCE</scope>
    <source>
        <strain evidence="2">CGMCC 1.15290</strain>
    </source>
</reference>
<sequence>MKPLQDIVIVDFSQFLSGPSASLRLADMGAQVIKIEKPGTGDICRYLYVSDVVIEGESTIFHTINRNKQSYAADLKSPEDQERIKQLLTKADVLLHNFRPGVMERLGLDYETVKAINPQLIYAEISGYGEEGPWKGWPGQDLLVQSLSGMTWLSNNSTENPTPMGVSVVDILAGTYVAQGILAALFQRTCNGEGALVQVSMMEAAMDFQFEVLTCFYNDGNELPVRSETGGGHAYLGAPYGIYQTADGYLALAMGSILQLGQLLQCTPLAAFTEPAEWFTRRDEIKGILAKHLVTHSTAYWMAILEPADIWCARVMDYDAMTQEEGYRVLDMELDVKTSNGLTIKTTRCPIRMDGQLFASAVGAPLLGEHNAVIEKQFGLVS</sequence>
<dbReference type="Pfam" id="PF02515">
    <property type="entry name" value="CoA_transf_3"/>
    <property type="match status" value="1"/>
</dbReference>